<sequence>MQEHDLLKQNIEEVAKCDIGNSEIFAQIDKWENNAMVQIKAAAEQARCEVRRLVQEPVDRLSQITNDIRPKMQEEDYVEPDLEQWRNDIRTLQRKVSVMMKTIVVDTRDIDCTTLIKVKTASMTSKRDEEKNVALDFAKLSGPPTKAVKIGADDYLVGASGNHVLIWEKGIDFYLMSRISEDRIHIRWSTLERLRDVCWSVYLNRFIILGAKTLSTLDVETTTVNSIKQVSDKDVKEFWSCTCSGETLYVTKKESGSRIVEYNMSTWKMIKCWAPPLSCRQGEGIVRMRFNEDGSRVGVTLGVTDKYHSFELRDRSMTVLQLLRFPYSDSGYGLISFPSGQWLTIVLNSQQLHVIDNKGVIKRIIATKKVSGSALLSRRCIVLQTVDNDLCYYDL</sequence>
<evidence type="ECO:0000313" key="1">
    <source>
        <dbReference type="EMBL" id="CAF1231051.1"/>
    </source>
</evidence>
<evidence type="ECO:0000313" key="2">
    <source>
        <dbReference type="EMBL" id="CAF1598216.1"/>
    </source>
</evidence>
<name>A0A816ANQ2_9BILA</name>
<dbReference type="EMBL" id="CAJNOQ010035156">
    <property type="protein sequence ID" value="CAF1598216.1"/>
    <property type="molecule type" value="Genomic_DNA"/>
</dbReference>
<dbReference type="Proteomes" id="UP000681722">
    <property type="component" value="Unassembled WGS sequence"/>
</dbReference>
<dbReference type="OrthoDB" id="9996517at2759"/>
<gene>
    <name evidence="2" type="ORF">GPM918_LOCUS42250</name>
    <name evidence="1" type="ORF">OVA965_LOCUS25379</name>
    <name evidence="4" type="ORF">SRO942_LOCUS43449</name>
    <name evidence="3" type="ORF">TMI583_LOCUS26107</name>
</gene>
<proteinExistence type="predicted"/>
<keyword evidence="5" id="KW-1185">Reference proteome</keyword>
<dbReference type="Proteomes" id="UP000677228">
    <property type="component" value="Unassembled WGS sequence"/>
</dbReference>
<dbReference type="EMBL" id="CAJOBA010037273">
    <property type="protein sequence ID" value="CAF4039101.1"/>
    <property type="molecule type" value="Genomic_DNA"/>
</dbReference>
<evidence type="ECO:0000313" key="4">
    <source>
        <dbReference type="EMBL" id="CAF4473990.1"/>
    </source>
</evidence>
<dbReference type="EMBL" id="CAJNOK010015727">
    <property type="protein sequence ID" value="CAF1231051.1"/>
    <property type="molecule type" value="Genomic_DNA"/>
</dbReference>
<evidence type="ECO:0000313" key="3">
    <source>
        <dbReference type="EMBL" id="CAF4039101.1"/>
    </source>
</evidence>
<organism evidence="2 5">
    <name type="scientific">Didymodactylos carnosus</name>
    <dbReference type="NCBI Taxonomy" id="1234261"/>
    <lineage>
        <taxon>Eukaryota</taxon>
        <taxon>Metazoa</taxon>
        <taxon>Spiralia</taxon>
        <taxon>Gnathifera</taxon>
        <taxon>Rotifera</taxon>
        <taxon>Eurotatoria</taxon>
        <taxon>Bdelloidea</taxon>
        <taxon>Philodinida</taxon>
        <taxon>Philodinidae</taxon>
        <taxon>Didymodactylos</taxon>
    </lineage>
</organism>
<dbReference type="EMBL" id="CAJOBC010101490">
    <property type="protein sequence ID" value="CAF4473990.1"/>
    <property type="molecule type" value="Genomic_DNA"/>
</dbReference>
<accession>A0A816ANQ2</accession>
<comment type="caution">
    <text evidence="2">The sequence shown here is derived from an EMBL/GenBank/DDBJ whole genome shotgun (WGS) entry which is preliminary data.</text>
</comment>
<dbReference type="Proteomes" id="UP000682733">
    <property type="component" value="Unassembled WGS sequence"/>
</dbReference>
<dbReference type="SUPFAM" id="SSF75011">
    <property type="entry name" value="3-carboxy-cis,cis-mucoante lactonizing enzyme"/>
    <property type="match status" value="1"/>
</dbReference>
<dbReference type="Proteomes" id="UP000663829">
    <property type="component" value="Unassembled WGS sequence"/>
</dbReference>
<evidence type="ECO:0000313" key="5">
    <source>
        <dbReference type="Proteomes" id="UP000663829"/>
    </source>
</evidence>
<protein>
    <submittedName>
        <fullName evidence="2">Uncharacterized protein</fullName>
    </submittedName>
</protein>
<dbReference type="AlphaFoldDB" id="A0A816ANQ2"/>
<reference evidence="2" key="1">
    <citation type="submission" date="2021-02" db="EMBL/GenBank/DDBJ databases">
        <authorList>
            <person name="Nowell W R."/>
        </authorList>
    </citation>
    <scope>NUCLEOTIDE SEQUENCE</scope>
</reference>